<reference evidence="1" key="2">
    <citation type="submission" date="2021-04" db="EMBL/GenBank/DDBJ databases">
        <authorList>
            <person name="Gilroy R."/>
        </authorList>
    </citation>
    <scope>NUCLEOTIDE SEQUENCE</scope>
    <source>
        <strain evidence="1">ChiSjej3B21-8574</strain>
    </source>
</reference>
<proteinExistence type="predicted"/>
<protein>
    <submittedName>
        <fullName evidence="1">Uncharacterized protein</fullName>
    </submittedName>
</protein>
<evidence type="ECO:0000313" key="2">
    <source>
        <dbReference type="Proteomes" id="UP000823904"/>
    </source>
</evidence>
<evidence type="ECO:0000313" key="1">
    <source>
        <dbReference type="EMBL" id="HJC50002.1"/>
    </source>
</evidence>
<comment type="caution">
    <text evidence="1">The sequence shown here is derived from an EMBL/GenBank/DDBJ whole genome shotgun (WGS) entry which is preliminary data.</text>
</comment>
<reference evidence="1" key="1">
    <citation type="journal article" date="2021" name="PeerJ">
        <title>Extensive microbial diversity within the chicken gut microbiome revealed by metagenomics and culture.</title>
        <authorList>
            <person name="Gilroy R."/>
            <person name="Ravi A."/>
            <person name="Getino M."/>
            <person name="Pursley I."/>
            <person name="Horton D.L."/>
            <person name="Alikhan N.F."/>
            <person name="Baker D."/>
            <person name="Gharbi K."/>
            <person name="Hall N."/>
            <person name="Watson M."/>
            <person name="Adriaenssens E.M."/>
            <person name="Foster-Nyarko E."/>
            <person name="Jarju S."/>
            <person name="Secka A."/>
            <person name="Antonio M."/>
            <person name="Oren A."/>
            <person name="Chaudhuri R.R."/>
            <person name="La Ragione R."/>
            <person name="Hildebrand F."/>
            <person name="Pallen M.J."/>
        </authorList>
    </citation>
    <scope>NUCLEOTIDE SEQUENCE</scope>
    <source>
        <strain evidence="1">ChiSjej3B21-8574</strain>
    </source>
</reference>
<dbReference type="Proteomes" id="UP000823904">
    <property type="component" value="Unassembled WGS sequence"/>
</dbReference>
<gene>
    <name evidence="1" type="ORF">H9754_05380</name>
</gene>
<dbReference type="EMBL" id="DWWD01000022">
    <property type="protein sequence ID" value="HJC50002.1"/>
    <property type="molecule type" value="Genomic_DNA"/>
</dbReference>
<name>A0A9D2PHF7_9FIRM</name>
<sequence length="80" mass="9346">METGTLLRKIHMDCPLCGKTHEVEERKRVTSIVLKGEEVTYEERFYFCANAKEDENEFETGSMTNENLLNARNKKFLKIS</sequence>
<organism evidence="1 2">
    <name type="scientific">Candidatus Anaerostipes avistercoris</name>
    <dbReference type="NCBI Taxonomy" id="2838462"/>
    <lineage>
        <taxon>Bacteria</taxon>
        <taxon>Bacillati</taxon>
        <taxon>Bacillota</taxon>
        <taxon>Clostridia</taxon>
        <taxon>Lachnospirales</taxon>
        <taxon>Lachnospiraceae</taxon>
        <taxon>Anaerostipes</taxon>
    </lineage>
</organism>
<dbReference type="AlphaFoldDB" id="A0A9D2PHF7"/>
<accession>A0A9D2PHF7</accession>